<organism evidence="2 3">
    <name type="scientific">Wenjunlia vitaminophila</name>
    <name type="common">Streptomyces vitaminophilus</name>
    <dbReference type="NCBI Taxonomy" id="76728"/>
    <lineage>
        <taxon>Bacteria</taxon>
        <taxon>Bacillati</taxon>
        <taxon>Actinomycetota</taxon>
        <taxon>Actinomycetes</taxon>
        <taxon>Kitasatosporales</taxon>
        <taxon>Streptomycetaceae</taxon>
        <taxon>Wenjunlia</taxon>
    </lineage>
</organism>
<accession>A0A0T6LWC7</accession>
<keyword evidence="3" id="KW-1185">Reference proteome</keyword>
<reference evidence="2 3" key="1">
    <citation type="submission" date="2015-10" db="EMBL/GenBank/DDBJ databases">
        <title>Draft genome sequence of pyrrolomycin-producing Streptomyces vitaminophilus.</title>
        <authorList>
            <person name="Graham D.E."/>
            <person name="Mahan K.M."/>
            <person name="Klingeman D.M."/>
            <person name="Hettich R.L."/>
            <person name="Parry R.J."/>
        </authorList>
    </citation>
    <scope>NUCLEOTIDE SEQUENCE [LARGE SCALE GENOMIC DNA]</scope>
    <source>
        <strain evidence="2 3">ATCC 31673</strain>
    </source>
</reference>
<dbReference type="EMBL" id="LLZU01000006">
    <property type="protein sequence ID" value="KRV50146.1"/>
    <property type="molecule type" value="Genomic_DNA"/>
</dbReference>
<name>A0A0T6LWC7_WENVI</name>
<feature type="transmembrane region" description="Helical" evidence="1">
    <location>
        <begin position="98"/>
        <end position="116"/>
    </location>
</feature>
<keyword evidence="1" id="KW-0472">Membrane</keyword>
<comment type="caution">
    <text evidence="2">The sequence shown here is derived from an EMBL/GenBank/DDBJ whole genome shotgun (WGS) entry which is preliminary data.</text>
</comment>
<dbReference type="eggNOG" id="ENOG5033AGQ">
    <property type="taxonomic scope" value="Bacteria"/>
</dbReference>
<dbReference type="STRING" id="76728.AQ490_17225"/>
<gene>
    <name evidence="2" type="ORF">AQ490_17225</name>
</gene>
<feature type="transmembrane region" description="Helical" evidence="1">
    <location>
        <begin position="73"/>
        <end position="93"/>
    </location>
</feature>
<dbReference type="OrthoDB" id="4350296at2"/>
<keyword evidence="1" id="KW-1133">Transmembrane helix</keyword>
<evidence type="ECO:0000313" key="3">
    <source>
        <dbReference type="Proteomes" id="UP000050867"/>
    </source>
</evidence>
<evidence type="ECO:0000256" key="1">
    <source>
        <dbReference type="SAM" id="Phobius"/>
    </source>
</evidence>
<keyword evidence="1" id="KW-0812">Transmembrane</keyword>
<evidence type="ECO:0000313" key="2">
    <source>
        <dbReference type="EMBL" id="KRV50146.1"/>
    </source>
</evidence>
<dbReference type="AlphaFoldDB" id="A0A0T6LWC7"/>
<proteinExistence type="predicted"/>
<sequence>MAYADGRRGGNLGGDLGREVRTGAVVAVAVAASGVLLGLLWLWLAPRVPLISDGRAVYLKDGEGEQAIGIDGWFTLLAAGLGVVSAAVVFWCFRRGGVAVVVGLAVGGVLASLLAWRLGVWLGPPTDVEAHAREVGPNKVFDQPLKLQAKAALLAWPMLAMATHLFLTATFVPREPTPAPAFPPHQK</sequence>
<feature type="transmembrane region" description="Helical" evidence="1">
    <location>
        <begin position="151"/>
        <end position="172"/>
    </location>
</feature>
<dbReference type="Proteomes" id="UP000050867">
    <property type="component" value="Unassembled WGS sequence"/>
</dbReference>
<feature type="transmembrane region" description="Helical" evidence="1">
    <location>
        <begin position="20"/>
        <end position="44"/>
    </location>
</feature>
<protein>
    <submittedName>
        <fullName evidence="2">ABC transporter permease</fullName>
    </submittedName>
</protein>